<feature type="domain" description="Ubiquitin-like" evidence="2">
    <location>
        <begin position="6"/>
        <end position="81"/>
    </location>
</feature>
<feature type="region of interest" description="Disordered" evidence="1">
    <location>
        <begin position="427"/>
        <end position="453"/>
    </location>
</feature>
<feature type="compositionally biased region" description="Low complexity" evidence="1">
    <location>
        <begin position="657"/>
        <end position="666"/>
    </location>
</feature>
<feature type="compositionally biased region" description="Acidic residues" evidence="1">
    <location>
        <begin position="522"/>
        <end position="535"/>
    </location>
</feature>
<evidence type="ECO:0000259" key="2">
    <source>
        <dbReference type="PROSITE" id="PS50053"/>
    </source>
</evidence>
<dbReference type="GO" id="GO:0051787">
    <property type="term" value="F:misfolded protein binding"/>
    <property type="evidence" value="ECO:0007669"/>
    <property type="project" value="TreeGrafter"/>
</dbReference>
<dbReference type="SMART" id="SM00213">
    <property type="entry name" value="UBQ"/>
    <property type="match status" value="1"/>
</dbReference>
<dbReference type="GO" id="GO:0071818">
    <property type="term" value="C:BAT3 complex"/>
    <property type="evidence" value="ECO:0007669"/>
    <property type="project" value="TreeGrafter"/>
</dbReference>
<dbReference type="Pfam" id="PF00240">
    <property type="entry name" value="ubiquitin"/>
    <property type="match status" value="1"/>
</dbReference>
<reference evidence="3" key="1">
    <citation type="submission" date="2023-01" db="EMBL/GenBank/DDBJ databases">
        <title>Metagenome sequencing of chrysophaentin producing Chrysophaeum taylorii.</title>
        <authorList>
            <person name="Davison J."/>
            <person name="Bewley C."/>
        </authorList>
    </citation>
    <scope>NUCLEOTIDE SEQUENCE</scope>
    <source>
        <strain evidence="3">NIES-1699</strain>
    </source>
</reference>
<dbReference type="InterPro" id="IPR016197">
    <property type="entry name" value="Chromo-like_dom_sf"/>
</dbReference>
<dbReference type="GO" id="GO:0006355">
    <property type="term" value="P:regulation of DNA-templated transcription"/>
    <property type="evidence" value="ECO:0007669"/>
    <property type="project" value="InterPro"/>
</dbReference>
<dbReference type="Gene3D" id="3.10.20.90">
    <property type="entry name" value="Phosphatidylinositol 3-kinase Catalytic Subunit, Chain A, domain 1"/>
    <property type="match status" value="1"/>
</dbReference>
<name>A0AAD7UDW9_9STRA</name>
<protein>
    <recommendedName>
        <fullName evidence="2">Ubiquitin-like domain-containing protein</fullName>
    </recommendedName>
</protein>
<dbReference type="InterPro" id="IPR004092">
    <property type="entry name" value="Mbt"/>
</dbReference>
<comment type="caution">
    <text evidence="3">The sequence shown here is derived from an EMBL/GenBank/DDBJ whole genome shotgun (WGS) entry which is preliminary data.</text>
</comment>
<dbReference type="GO" id="GO:0005634">
    <property type="term" value="C:nucleus"/>
    <property type="evidence" value="ECO:0007669"/>
    <property type="project" value="InterPro"/>
</dbReference>
<dbReference type="CDD" id="cd20104">
    <property type="entry name" value="MBT_PHF20L1-like"/>
    <property type="match status" value="1"/>
</dbReference>
<dbReference type="GO" id="GO:0031593">
    <property type="term" value="F:polyubiquitin modification-dependent protein binding"/>
    <property type="evidence" value="ECO:0007669"/>
    <property type="project" value="TreeGrafter"/>
</dbReference>
<feature type="compositionally biased region" description="Low complexity" evidence="1">
    <location>
        <begin position="131"/>
        <end position="150"/>
    </location>
</feature>
<feature type="compositionally biased region" description="Basic and acidic residues" evidence="1">
    <location>
        <begin position="466"/>
        <end position="476"/>
    </location>
</feature>
<dbReference type="AlphaFoldDB" id="A0AAD7UDW9"/>
<feature type="compositionally biased region" description="Low complexity" evidence="1">
    <location>
        <begin position="335"/>
        <end position="366"/>
    </location>
</feature>
<feature type="region of interest" description="Disordered" evidence="1">
    <location>
        <begin position="515"/>
        <end position="633"/>
    </location>
</feature>
<feature type="compositionally biased region" description="Low complexity" evidence="1">
    <location>
        <begin position="286"/>
        <end position="295"/>
    </location>
</feature>
<dbReference type="Proteomes" id="UP001230188">
    <property type="component" value="Unassembled WGS sequence"/>
</dbReference>
<keyword evidence="4" id="KW-1185">Reference proteome</keyword>
<dbReference type="EMBL" id="JAQMWT010000404">
    <property type="protein sequence ID" value="KAJ8601774.1"/>
    <property type="molecule type" value="Genomic_DNA"/>
</dbReference>
<accession>A0AAD7UDW9</accession>
<feature type="compositionally biased region" description="Low complexity" evidence="1">
    <location>
        <begin position="577"/>
        <end position="592"/>
    </location>
</feature>
<feature type="region of interest" description="Disordered" evidence="1">
    <location>
        <begin position="286"/>
        <end position="392"/>
    </location>
</feature>
<feature type="compositionally biased region" description="Low complexity" evidence="1">
    <location>
        <begin position="711"/>
        <end position="734"/>
    </location>
</feature>
<evidence type="ECO:0000256" key="1">
    <source>
        <dbReference type="SAM" id="MobiDB-lite"/>
    </source>
</evidence>
<dbReference type="SUPFAM" id="SSF54160">
    <property type="entry name" value="Chromo domain-like"/>
    <property type="match status" value="1"/>
</dbReference>
<feature type="compositionally biased region" description="Acidic residues" evidence="1">
    <location>
        <begin position="562"/>
        <end position="571"/>
    </location>
</feature>
<dbReference type="SUPFAM" id="SSF54236">
    <property type="entry name" value="Ubiquitin-like"/>
    <property type="match status" value="1"/>
</dbReference>
<dbReference type="GO" id="GO:0036503">
    <property type="term" value="P:ERAD pathway"/>
    <property type="evidence" value="ECO:0007669"/>
    <property type="project" value="TreeGrafter"/>
</dbReference>
<feature type="compositionally biased region" description="Low complexity" evidence="1">
    <location>
        <begin position="680"/>
        <end position="692"/>
    </location>
</feature>
<gene>
    <name evidence="3" type="ORF">CTAYLR_006829</name>
</gene>
<dbReference type="Pfam" id="PF02820">
    <property type="entry name" value="MBT"/>
    <property type="match status" value="1"/>
</dbReference>
<feature type="compositionally biased region" description="Basic residues" evidence="1">
    <location>
        <begin position="376"/>
        <end position="388"/>
    </location>
</feature>
<evidence type="ECO:0000313" key="3">
    <source>
        <dbReference type="EMBL" id="KAJ8601774.1"/>
    </source>
</evidence>
<organism evidence="3 4">
    <name type="scientific">Chrysophaeum taylorii</name>
    <dbReference type="NCBI Taxonomy" id="2483200"/>
    <lineage>
        <taxon>Eukaryota</taxon>
        <taxon>Sar</taxon>
        <taxon>Stramenopiles</taxon>
        <taxon>Ochrophyta</taxon>
        <taxon>Pelagophyceae</taxon>
        <taxon>Pelagomonadales</taxon>
        <taxon>Pelagomonadaceae</taxon>
        <taxon>Chrysophaeum</taxon>
    </lineage>
</organism>
<feature type="compositionally biased region" description="Pro residues" evidence="1">
    <location>
        <begin position="667"/>
        <end position="679"/>
    </location>
</feature>
<feature type="region of interest" description="Disordered" evidence="1">
    <location>
        <begin position="711"/>
        <end position="737"/>
    </location>
</feature>
<dbReference type="InterPro" id="IPR029071">
    <property type="entry name" value="Ubiquitin-like_domsf"/>
</dbReference>
<feature type="region of interest" description="Disordered" evidence="1">
    <location>
        <begin position="460"/>
        <end position="479"/>
    </location>
</feature>
<sequence>MTTNVLNIRVRTLDQRSHDLSVASDIEIRSLKETIHGLTEVPGDRQRLIYRGRVMADGARLCEYSVEDGHTIHMIARPASTETRSPAAAAAAASASEEAPAGARRLLAGALDLDAARLVSDALGLGRIATPAGARGPRAAGRSGAVPPRAQGGPESLEHVRQGLLTVHTLLSTMEEPERLTANARGRARSEEKEEEEAVVRTPTFYVGQWVDVEDTVHQWLEATVMRVRARRMLVHYNGWPTRWDEWLDFDSRRVAPFRTRTLHSHHSPHASPSPLTSVDDAPATAWARATTARTESSRARRATTAPPPARPRRRAARRDLSLSAGERSRDPDGRAAAASRDARAAAAAAAAARAAQRAAQAPGPATSTSSTGQQHPRRRSRSHVARRCRGEDARVAVNETRRALDRVAPLVDCLADLARDELLASVRPRVPPDETVPGDAAAAAPDDDDAAALPWDWPPPPAVVQRREPDDDCARAARRARREQLRRVARDAAPLFDRVGRVLSDLAPHVAELAHVPWSESENDDDDDDDDDDAPAVPARSPAPAEQPPAVSSEESPAPPGEEEEEDEEVPPLVTDAADSAPDESVSSAAPAPAPTYRRRRRHHRADEEDSYRQLVATPARAPHLYAPSTPGNIDIHIHAILTPLRGGARDGATGAPAPAADALPADPPAAPPAPPADDPAQPQPDADVGPIVAVRARASVPLAAVAVAPARQPASDAPAPAAPQAARGATPQESSSYTAAITNFFNGFFSSSGGSQ</sequence>
<evidence type="ECO:0000313" key="4">
    <source>
        <dbReference type="Proteomes" id="UP001230188"/>
    </source>
</evidence>
<dbReference type="InterPro" id="IPR000626">
    <property type="entry name" value="Ubiquitin-like_dom"/>
</dbReference>
<feature type="compositionally biased region" description="Low complexity" evidence="1">
    <location>
        <begin position="536"/>
        <end position="557"/>
    </location>
</feature>
<feature type="region of interest" description="Disordered" evidence="1">
    <location>
        <begin position="79"/>
        <end position="99"/>
    </location>
</feature>
<dbReference type="PROSITE" id="PS50053">
    <property type="entry name" value="UBIQUITIN_2"/>
    <property type="match status" value="1"/>
</dbReference>
<dbReference type="PANTHER" id="PTHR15204:SF0">
    <property type="entry name" value="LARGE PROLINE-RICH PROTEIN BAG6"/>
    <property type="match status" value="1"/>
</dbReference>
<feature type="region of interest" description="Disordered" evidence="1">
    <location>
        <begin position="647"/>
        <end position="692"/>
    </location>
</feature>
<proteinExistence type="predicted"/>
<dbReference type="Gene3D" id="2.30.30.140">
    <property type="match status" value="1"/>
</dbReference>
<feature type="region of interest" description="Disordered" evidence="1">
    <location>
        <begin position="131"/>
        <end position="156"/>
    </location>
</feature>
<dbReference type="PANTHER" id="PTHR15204">
    <property type="entry name" value="LARGE PROLINE-RICH PROTEIN BAG6"/>
    <property type="match status" value="1"/>
</dbReference>